<protein>
    <submittedName>
        <fullName evidence="2">NnrS family protein</fullName>
    </submittedName>
</protein>
<feature type="transmembrane region" description="Helical" evidence="1">
    <location>
        <begin position="119"/>
        <end position="138"/>
    </location>
</feature>
<dbReference type="Pfam" id="PF05940">
    <property type="entry name" value="NnrS"/>
    <property type="match status" value="1"/>
</dbReference>
<dbReference type="EMBL" id="WNKX01000021">
    <property type="protein sequence ID" value="MTW13370.1"/>
    <property type="molecule type" value="Genomic_DNA"/>
</dbReference>
<gene>
    <name evidence="2" type="ORF">GM658_22440</name>
</gene>
<dbReference type="RefSeq" id="WP_155456289.1">
    <property type="nucleotide sequence ID" value="NZ_WNKX01000021.1"/>
</dbReference>
<evidence type="ECO:0000256" key="1">
    <source>
        <dbReference type="SAM" id="Phobius"/>
    </source>
</evidence>
<comment type="caution">
    <text evidence="2">The sequence shown here is derived from an EMBL/GenBank/DDBJ whole genome shotgun (WGS) entry which is preliminary data.</text>
</comment>
<feature type="transmembrane region" description="Helical" evidence="1">
    <location>
        <begin position="150"/>
        <end position="172"/>
    </location>
</feature>
<sequence>MRSIHLPTEPTPIGQPHPLLRLGFRPFYLLAAALAALSVPLWLAGYRGALPALPAVNMLWHMHEMVFGFAGAVIIGFLFTAGRNWTNLPTPAGGQLAALAGLWVAGRAAMLLAPGVPALVIDGLFLPLCALAFGRVLVQAQSKRNYPICGILILLSVANLLFHAAANGWIALSAFKPVHGAILMITVLEAVIGGRVIPMFTRNGAPGSQPVTVAWREKASIALLLATALAWVGGLPGFVVAAVAFAAASVNAVRLAGWAPFATVRVPLLWILHLAYAWIVAGLLLLGFAAVGIGSSSSAFHALAVGGMSGLIIGMITRTALGHTGRMLRAGRAESAMYLLLQAGAVARLCANLLPAEVRDILLAGSALAWAGSFLTYLWVYGPYLSKARVDGREG</sequence>
<feature type="transmembrane region" description="Helical" evidence="1">
    <location>
        <begin position="65"/>
        <end position="82"/>
    </location>
</feature>
<keyword evidence="1" id="KW-1133">Transmembrane helix</keyword>
<accession>A0A6L6QMH5</accession>
<reference evidence="2 3" key="1">
    <citation type="submission" date="2019-11" db="EMBL/GenBank/DDBJ databases">
        <title>Type strains purchased from KCTC, JCM and DSMZ.</title>
        <authorList>
            <person name="Lu H."/>
        </authorList>
    </citation>
    <scope>NUCLEOTIDE SEQUENCE [LARGE SCALE GENOMIC DNA]</scope>
    <source>
        <strain evidence="2 3">JCM 31587</strain>
    </source>
</reference>
<feature type="transmembrane region" description="Helical" evidence="1">
    <location>
        <begin position="178"/>
        <end position="200"/>
    </location>
</feature>
<evidence type="ECO:0000313" key="2">
    <source>
        <dbReference type="EMBL" id="MTW13370.1"/>
    </source>
</evidence>
<name>A0A6L6QMH5_9BURK</name>
<proteinExistence type="predicted"/>
<feature type="transmembrane region" description="Helical" evidence="1">
    <location>
        <begin position="361"/>
        <end position="380"/>
    </location>
</feature>
<keyword evidence="1" id="KW-0472">Membrane</keyword>
<evidence type="ECO:0000313" key="3">
    <source>
        <dbReference type="Proteomes" id="UP000472320"/>
    </source>
</evidence>
<dbReference type="InterPro" id="IPR010266">
    <property type="entry name" value="NnrS"/>
</dbReference>
<dbReference type="OrthoDB" id="9770040at2"/>
<feature type="transmembrane region" description="Helical" evidence="1">
    <location>
        <begin position="27"/>
        <end position="45"/>
    </location>
</feature>
<feature type="transmembrane region" description="Helical" evidence="1">
    <location>
        <begin position="221"/>
        <end position="248"/>
    </location>
</feature>
<dbReference type="AlphaFoldDB" id="A0A6L6QMH5"/>
<organism evidence="2 3">
    <name type="scientific">Massilia eburnea</name>
    <dbReference type="NCBI Taxonomy" id="1776165"/>
    <lineage>
        <taxon>Bacteria</taxon>
        <taxon>Pseudomonadati</taxon>
        <taxon>Pseudomonadota</taxon>
        <taxon>Betaproteobacteria</taxon>
        <taxon>Burkholderiales</taxon>
        <taxon>Oxalobacteraceae</taxon>
        <taxon>Telluria group</taxon>
        <taxon>Massilia</taxon>
    </lineage>
</organism>
<keyword evidence="1" id="KW-0812">Transmembrane</keyword>
<keyword evidence="3" id="KW-1185">Reference proteome</keyword>
<feature type="transmembrane region" description="Helical" evidence="1">
    <location>
        <begin position="268"/>
        <end position="291"/>
    </location>
</feature>
<dbReference type="Proteomes" id="UP000472320">
    <property type="component" value="Unassembled WGS sequence"/>
</dbReference>
<feature type="transmembrane region" description="Helical" evidence="1">
    <location>
        <begin position="298"/>
        <end position="316"/>
    </location>
</feature>